<evidence type="ECO:0000313" key="3">
    <source>
        <dbReference type="Proteomes" id="UP001314169"/>
    </source>
</evidence>
<feature type="compositionally biased region" description="Basic residues" evidence="1">
    <location>
        <begin position="169"/>
        <end position="181"/>
    </location>
</feature>
<name>A0ABP0A3G5_PIPNA</name>
<sequence>MTIRFFQWCWRKLTCWVFFWKHKTKSTVVGHADSEKTALKMESKCSVIETFKFVGPLKEANVSRMGLFPKASDPCTLAKTTDRAKVELDCRSRSLLQLPRSAAKSVSSLMLSALQSGWQMCSWKSSVSSTSVPSEIRTRSPLQSPEAEMLREVYLVLWAIRKQLRQLARRQERRRRHHHAVHANPQPEPVQGLKKDASKGNPTSSESPYLTLR</sequence>
<dbReference type="InterPro" id="IPR031534">
    <property type="entry name" value="SPACDR"/>
</dbReference>
<dbReference type="EMBL" id="OY882861">
    <property type="protein sequence ID" value="CAK6444523.1"/>
    <property type="molecule type" value="Genomic_DNA"/>
</dbReference>
<evidence type="ECO:0000256" key="1">
    <source>
        <dbReference type="SAM" id="MobiDB-lite"/>
    </source>
</evidence>
<protein>
    <submittedName>
        <fullName evidence="2">Uncharacterized protein</fullName>
    </submittedName>
</protein>
<evidence type="ECO:0000313" key="2">
    <source>
        <dbReference type="EMBL" id="CAK6444523.1"/>
    </source>
</evidence>
<accession>A0ABP0A3G5</accession>
<feature type="region of interest" description="Disordered" evidence="1">
    <location>
        <begin position="169"/>
        <end position="213"/>
    </location>
</feature>
<dbReference type="Proteomes" id="UP001314169">
    <property type="component" value="Chromosome 4"/>
</dbReference>
<dbReference type="Pfam" id="PF15775">
    <property type="entry name" value="DUF4703"/>
    <property type="match status" value="1"/>
</dbReference>
<dbReference type="PANTHER" id="PTHR39221:SF1">
    <property type="entry name" value="SPERM ACROSOME DEVELOPMENTAL REGULATOR"/>
    <property type="match status" value="1"/>
</dbReference>
<feature type="compositionally biased region" description="Polar residues" evidence="1">
    <location>
        <begin position="200"/>
        <end position="213"/>
    </location>
</feature>
<gene>
    <name evidence="2" type="ORF">MPIPNATIZW_LOCUS12829</name>
</gene>
<organism evidence="2 3">
    <name type="scientific">Pipistrellus nathusii</name>
    <name type="common">Nathusius' pipistrelle</name>
    <dbReference type="NCBI Taxonomy" id="59473"/>
    <lineage>
        <taxon>Eukaryota</taxon>
        <taxon>Metazoa</taxon>
        <taxon>Chordata</taxon>
        <taxon>Craniata</taxon>
        <taxon>Vertebrata</taxon>
        <taxon>Euteleostomi</taxon>
        <taxon>Mammalia</taxon>
        <taxon>Eutheria</taxon>
        <taxon>Laurasiatheria</taxon>
        <taxon>Chiroptera</taxon>
        <taxon>Yangochiroptera</taxon>
        <taxon>Vespertilionidae</taxon>
        <taxon>Pipistrellus</taxon>
    </lineage>
</organism>
<dbReference type="PANTHER" id="PTHR39221">
    <property type="entry name" value="CHROMOSOME 7 OPEN READING FRAME 61"/>
    <property type="match status" value="1"/>
</dbReference>
<keyword evidence="3" id="KW-1185">Reference proteome</keyword>
<reference evidence="2" key="1">
    <citation type="submission" date="2023-12" db="EMBL/GenBank/DDBJ databases">
        <authorList>
            <person name="Brown T."/>
        </authorList>
    </citation>
    <scope>NUCLEOTIDE SEQUENCE</scope>
</reference>
<proteinExistence type="predicted"/>